<dbReference type="OrthoDB" id="511993at2"/>
<keyword evidence="2" id="KW-1185">Reference proteome</keyword>
<dbReference type="KEGG" id="glt:GlitD10_0789"/>
<dbReference type="Proteomes" id="UP000180235">
    <property type="component" value="Chromosome"/>
</dbReference>
<dbReference type="RefSeq" id="WP_071453751.1">
    <property type="nucleotide sequence ID" value="NZ_CP017675.1"/>
</dbReference>
<reference evidence="1 2" key="1">
    <citation type="submission" date="2016-10" db="EMBL/GenBank/DDBJ databases">
        <title>Description of Gloeomargarita lithophora gen. nov., sp. nov., a thylakoid-bearing basal-branching cyanobacterium with intracellular carbonates, and proposal for Gloeomargaritales ord. nov.</title>
        <authorList>
            <person name="Moreira D."/>
            <person name="Tavera R."/>
            <person name="Benzerara K."/>
            <person name="Skouri-Panet F."/>
            <person name="Couradeau E."/>
            <person name="Gerard E."/>
            <person name="Loussert C."/>
            <person name="Novelo E."/>
            <person name="Zivanovic Y."/>
            <person name="Lopez-Garcia P."/>
        </authorList>
    </citation>
    <scope>NUCLEOTIDE SEQUENCE [LARGE SCALE GENOMIC DNA]</scope>
    <source>
        <strain evidence="1 2">D10</strain>
    </source>
</reference>
<protein>
    <submittedName>
        <fullName evidence="1">Uncharacterized protein</fullName>
    </submittedName>
</protein>
<evidence type="ECO:0000313" key="1">
    <source>
        <dbReference type="EMBL" id="APB33103.1"/>
    </source>
</evidence>
<dbReference type="EMBL" id="CP017675">
    <property type="protein sequence ID" value="APB33103.1"/>
    <property type="molecule type" value="Genomic_DNA"/>
</dbReference>
<name>A0A1J0AAZ4_9CYAN</name>
<accession>A0A1J0AAZ4</accession>
<dbReference type="STRING" id="1188229.GlitD10_0789"/>
<dbReference type="AlphaFoldDB" id="A0A1J0AAZ4"/>
<organism evidence="1 2">
    <name type="scientific">Gloeomargarita lithophora Alchichica-D10</name>
    <dbReference type="NCBI Taxonomy" id="1188229"/>
    <lineage>
        <taxon>Bacteria</taxon>
        <taxon>Bacillati</taxon>
        <taxon>Cyanobacteriota</taxon>
        <taxon>Cyanophyceae</taxon>
        <taxon>Gloeomargaritales</taxon>
        <taxon>Gloeomargaritaceae</taxon>
        <taxon>Gloeomargarita</taxon>
    </lineage>
</organism>
<sequence>MNDWWKQFNGLVVETILAWDEQSQAWSQQFDRWDAELDQTLLELEVPLAETAAWVEGTLIALMQPLTQTLDPLVMEQPACVGCQHYHGQVYNDQIFVCAMHPYGVGLETCPDWETFWV</sequence>
<evidence type="ECO:0000313" key="2">
    <source>
        <dbReference type="Proteomes" id="UP000180235"/>
    </source>
</evidence>
<proteinExistence type="predicted"/>
<gene>
    <name evidence="1" type="ORF">GlitD10_0789</name>
</gene>